<gene>
    <name evidence="17" type="ORF">LUZ63_012750</name>
</gene>
<dbReference type="GO" id="GO:0052716">
    <property type="term" value="F:hydroquinone:oxygen oxidoreductase activity"/>
    <property type="evidence" value="ECO:0007669"/>
    <property type="project" value="UniProtKB-EC"/>
</dbReference>
<evidence type="ECO:0000256" key="6">
    <source>
        <dbReference type="ARBA" id="ARBA00022523"/>
    </source>
</evidence>
<dbReference type="PROSITE" id="PS00079">
    <property type="entry name" value="MULTICOPPER_OXIDASE1"/>
    <property type="match status" value="1"/>
</dbReference>
<comment type="function">
    <text evidence="2 13">Lignin degradation and detoxification of lignin-derived products.</text>
</comment>
<accession>A0A9Q0C7G5</accession>
<dbReference type="Pfam" id="PF07731">
    <property type="entry name" value="Cu-oxidase_2"/>
    <property type="match status" value="1"/>
</dbReference>
<dbReference type="GO" id="GO:0046274">
    <property type="term" value="P:lignin catabolic process"/>
    <property type="evidence" value="ECO:0007669"/>
    <property type="project" value="UniProtKB-KW"/>
</dbReference>
<comment type="caution">
    <text evidence="17">The sequence shown here is derived from an EMBL/GenBank/DDBJ whole genome shotgun (WGS) entry which is preliminary data.</text>
</comment>
<keyword evidence="11 13" id="KW-0186">Copper</keyword>
<dbReference type="InterPro" id="IPR001117">
    <property type="entry name" value="Cu-oxidase_2nd"/>
</dbReference>
<dbReference type="InterPro" id="IPR008972">
    <property type="entry name" value="Cupredoxin"/>
</dbReference>
<evidence type="ECO:0000259" key="16">
    <source>
        <dbReference type="Pfam" id="PF07732"/>
    </source>
</evidence>
<dbReference type="InterPro" id="IPR034289">
    <property type="entry name" value="CuRO_3_LCC"/>
</dbReference>
<keyword evidence="18" id="KW-1185">Reference proteome</keyword>
<evidence type="ECO:0000259" key="14">
    <source>
        <dbReference type="Pfam" id="PF00394"/>
    </source>
</evidence>
<evidence type="ECO:0000256" key="11">
    <source>
        <dbReference type="ARBA" id="ARBA00023008"/>
    </source>
</evidence>
<keyword evidence="8 13" id="KW-0479">Metal-binding</keyword>
<keyword evidence="7 13" id="KW-0964">Secreted</keyword>
<dbReference type="EC" id="1.10.3.2" evidence="5 13"/>
<feature type="domain" description="Plastocyanin-like" evidence="16">
    <location>
        <begin position="43"/>
        <end position="155"/>
    </location>
</feature>
<evidence type="ECO:0000256" key="1">
    <source>
        <dbReference type="ARBA" id="ARBA00000349"/>
    </source>
</evidence>
<feature type="domain" description="Plastocyanin-like" evidence="15">
    <location>
        <begin position="437"/>
        <end position="553"/>
    </location>
</feature>
<dbReference type="SUPFAM" id="SSF49503">
    <property type="entry name" value="Cupredoxins"/>
    <property type="match status" value="3"/>
</dbReference>
<evidence type="ECO:0000313" key="18">
    <source>
        <dbReference type="Proteomes" id="UP001151287"/>
    </source>
</evidence>
<dbReference type="GO" id="GO:0005507">
    <property type="term" value="F:copper ion binding"/>
    <property type="evidence" value="ECO:0007669"/>
    <property type="project" value="InterPro"/>
</dbReference>
<dbReference type="CDD" id="cd13897">
    <property type="entry name" value="CuRO_3_LCC_plant"/>
    <property type="match status" value="1"/>
</dbReference>
<evidence type="ECO:0000256" key="2">
    <source>
        <dbReference type="ARBA" id="ARBA00002075"/>
    </source>
</evidence>
<evidence type="ECO:0000313" key="17">
    <source>
        <dbReference type="EMBL" id="KAJ1688595.1"/>
    </source>
</evidence>
<dbReference type="FunFam" id="2.60.40.420:FF:000062">
    <property type="entry name" value="Laccase"/>
    <property type="match status" value="1"/>
</dbReference>
<dbReference type="AlphaFoldDB" id="A0A9Q0C7G5"/>
<comment type="catalytic activity">
    <reaction evidence="1 13">
        <text>4 hydroquinone + O2 = 4 benzosemiquinone + 2 H2O</text>
        <dbReference type="Rhea" id="RHEA:11276"/>
        <dbReference type="ChEBI" id="CHEBI:15377"/>
        <dbReference type="ChEBI" id="CHEBI:15379"/>
        <dbReference type="ChEBI" id="CHEBI:17594"/>
        <dbReference type="ChEBI" id="CHEBI:17977"/>
        <dbReference type="EC" id="1.10.3.2"/>
    </reaction>
</comment>
<dbReference type="InterPro" id="IPR033138">
    <property type="entry name" value="Cu_oxidase_CS"/>
</dbReference>
<dbReference type="PANTHER" id="PTHR11709">
    <property type="entry name" value="MULTI-COPPER OXIDASE"/>
    <property type="match status" value="1"/>
</dbReference>
<proteinExistence type="inferred from homology"/>
<reference evidence="17" key="1">
    <citation type="journal article" date="2022" name="Cell">
        <title>Repeat-based holocentromeres influence genome architecture and karyotype evolution.</title>
        <authorList>
            <person name="Hofstatter P.G."/>
            <person name="Thangavel G."/>
            <person name="Lux T."/>
            <person name="Neumann P."/>
            <person name="Vondrak T."/>
            <person name="Novak P."/>
            <person name="Zhang M."/>
            <person name="Costa L."/>
            <person name="Castellani M."/>
            <person name="Scott A."/>
            <person name="Toegelov H."/>
            <person name="Fuchs J."/>
            <person name="Mata-Sucre Y."/>
            <person name="Dias Y."/>
            <person name="Vanzela A.L.L."/>
            <person name="Huettel B."/>
            <person name="Almeida C.C.S."/>
            <person name="Simkova H."/>
            <person name="Souza G."/>
            <person name="Pedrosa-Harand A."/>
            <person name="Macas J."/>
            <person name="Mayer K.F.X."/>
            <person name="Houben A."/>
            <person name="Marques A."/>
        </authorList>
    </citation>
    <scope>NUCLEOTIDE SEQUENCE</scope>
    <source>
        <strain evidence="17">RhyBre1mFocal</strain>
    </source>
</reference>
<dbReference type="Proteomes" id="UP001151287">
    <property type="component" value="Unassembled WGS sequence"/>
</dbReference>
<dbReference type="InterPro" id="IPR045087">
    <property type="entry name" value="Cu-oxidase_fam"/>
</dbReference>
<evidence type="ECO:0000259" key="15">
    <source>
        <dbReference type="Pfam" id="PF07731"/>
    </source>
</evidence>
<dbReference type="InterPro" id="IPR002355">
    <property type="entry name" value="Cu_oxidase_Cu_BS"/>
</dbReference>
<feature type="domain" description="Plastocyanin-like" evidence="14">
    <location>
        <begin position="170"/>
        <end position="322"/>
    </location>
</feature>
<dbReference type="InterPro" id="IPR011707">
    <property type="entry name" value="Cu-oxidase-like_N"/>
</dbReference>
<dbReference type="CDD" id="cd13875">
    <property type="entry name" value="CuRO_2_LCC_plant"/>
    <property type="match status" value="1"/>
</dbReference>
<keyword evidence="12 13" id="KW-0439">Lignin degradation</keyword>
<keyword evidence="10 13" id="KW-0560">Oxidoreductase</keyword>
<dbReference type="InterPro" id="IPR034285">
    <property type="entry name" value="CuRO_2_LCC"/>
</dbReference>
<dbReference type="Gene3D" id="2.60.40.420">
    <property type="entry name" value="Cupredoxins - blue copper proteins"/>
    <property type="match status" value="3"/>
</dbReference>
<evidence type="ECO:0000256" key="12">
    <source>
        <dbReference type="ARBA" id="ARBA00023185"/>
    </source>
</evidence>
<dbReference type="PROSITE" id="PS00080">
    <property type="entry name" value="MULTICOPPER_OXIDASE2"/>
    <property type="match status" value="1"/>
</dbReference>
<organism evidence="17 18">
    <name type="scientific">Rhynchospora breviuscula</name>
    <dbReference type="NCBI Taxonomy" id="2022672"/>
    <lineage>
        <taxon>Eukaryota</taxon>
        <taxon>Viridiplantae</taxon>
        <taxon>Streptophyta</taxon>
        <taxon>Embryophyta</taxon>
        <taxon>Tracheophyta</taxon>
        <taxon>Spermatophyta</taxon>
        <taxon>Magnoliopsida</taxon>
        <taxon>Liliopsida</taxon>
        <taxon>Poales</taxon>
        <taxon>Cyperaceae</taxon>
        <taxon>Cyperoideae</taxon>
        <taxon>Rhynchosporeae</taxon>
        <taxon>Rhynchospora</taxon>
    </lineage>
</organism>
<dbReference type="EMBL" id="JAMQYH010000004">
    <property type="protein sequence ID" value="KAJ1688595.1"/>
    <property type="molecule type" value="Genomic_DNA"/>
</dbReference>
<comment type="similarity">
    <text evidence="4 13">Belongs to the multicopper oxidase family.</text>
</comment>
<dbReference type="FunFam" id="2.60.40.420:FF:000049">
    <property type="entry name" value="Laccase"/>
    <property type="match status" value="1"/>
</dbReference>
<dbReference type="InterPro" id="IPR034288">
    <property type="entry name" value="CuRO_1_LCC"/>
</dbReference>
<keyword evidence="6 13" id="KW-0052">Apoplast</keyword>
<evidence type="ECO:0000256" key="8">
    <source>
        <dbReference type="ARBA" id="ARBA00022723"/>
    </source>
</evidence>
<evidence type="ECO:0000256" key="3">
    <source>
        <dbReference type="ARBA" id="ARBA00004271"/>
    </source>
</evidence>
<keyword evidence="9 13" id="KW-0677">Repeat</keyword>
<dbReference type="OrthoDB" id="2121828at2759"/>
<evidence type="ECO:0000256" key="13">
    <source>
        <dbReference type="RuleBase" id="RU361119"/>
    </source>
</evidence>
<evidence type="ECO:0000256" key="10">
    <source>
        <dbReference type="ARBA" id="ARBA00023002"/>
    </source>
</evidence>
<evidence type="ECO:0000256" key="9">
    <source>
        <dbReference type="ARBA" id="ARBA00022737"/>
    </source>
</evidence>
<dbReference type="CDD" id="cd13849">
    <property type="entry name" value="CuRO_1_LCC_plant"/>
    <property type="match status" value="1"/>
</dbReference>
<dbReference type="Pfam" id="PF00394">
    <property type="entry name" value="Cu-oxidase"/>
    <property type="match status" value="1"/>
</dbReference>
<dbReference type="Pfam" id="PF07732">
    <property type="entry name" value="Cu-oxidase_3"/>
    <property type="match status" value="1"/>
</dbReference>
<comment type="cofactor">
    <cofactor evidence="13">
        <name>Cu cation</name>
        <dbReference type="ChEBI" id="CHEBI:23378"/>
    </cofactor>
    <text evidence="13">Binds 4 Cu cations per monomer.</text>
</comment>
<comment type="subcellular location">
    <subcellularLocation>
        <location evidence="3 13">Secreted</location>
        <location evidence="3 13">Extracellular space</location>
        <location evidence="3 13">Apoplast</location>
    </subcellularLocation>
</comment>
<dbReference type="InterPro" id="IPR017761">
    <property type="entry name" value="Laccase"/>
</dbReference>
<name>A0A9Q0C7G5_9POAL</name>
<dbReference type="InterPro" id="IPR011706">
    <property type="entry name" value="Cu-oxidase_C"/>
</dbReference>
<dbReference type="NCBIfam" id="TIGR03389">
    <property type="entry name" value="laccase"/>
    <property type="match status" value="1"/>
</dbReference>
<dbReference type="GO" id="GO:0048046">
    <property type="term" value="C:apoplast"/>
    <property type="evidence" value="ECO:0007669"/>
    <property type="project" value="UniProtKB-SubCell"/>
</dbReference>
<evidence type="ECO:0000256" key="7">
    <source>
        <dbReference type="ARBA" id="ARBA00022525"/>
    </source>
</evidence>
<protein>
    <recommendedName>
        <fullName evidence="5 13">Laccase</fullName>
        <ecNumber evidence="5 13">1.10.3.2</ecNumber>
    </recommendedName>
    <alternativeName>
        <fullName evidence="13">Benzenediol:oxygen oxidoreductase</fullName>
    </alternativeName>
    <alternativeName>
        <fullName evidence="13">Diphenol oxidase</fullName>
    </alternativeName>
    <alternativeName>
        <fullName evidence="13">Urishiol oxidase</fullName>
    </alternativeName>
</protein>
<dbReference type="PANTHER" id="PTHR11709:SF317">
    <property type="entry name" value="LACCASE"/>
    <property type="match status" value="1"/>
</dbReference>
<evidence type="ECO:0000256" key="4">
    <source>
        <dbReference type="ARBA" id="ARBA00010609"/>
    </source>
</evidence>
<sequence length="570" mass="62956">MHIYTFVKIKMVQISWPRAAVLVLFILPVLVDARVRHYKFNIVETNVTKLCSTKSIVTVNGQFPGPTLYAREGDNVLVKVVNHVKYNVTIHWHGVRQLRTGWNDGPAYITQCPIQPRQSFVYNFTLTGQRGTLLWHAHILWLRATVHGGIVILPKLGVPYPFPKPDKEELIVLGEWWKSDVEAMVDQSMKVGLPPNVSDSHTINGHTGPLASCPSLQGGADGYRLQVDSGKRYLLRIINAALNEDLFVKVAGHQLTVVEVDAVYTKPFKTDTIFIAPGQTTNALLTTDKFTGTYLITVSPFMDVPIPVDNRTTTATLHYNNSLTATALTTTKPPAQNATPIATSYLDSLRSLNSKEYPALVPQTVDHSLFFTIGVGVNPCPSCLNGSRVVGVINNISFVMPTVALLQAHYYDISGIYTADFPGRPTFAYNYSGPGPKNLQTMNGTRLYRLPYNSSVQIVLQDTGVISPESHPIHLHGFNFFAVGKGLGNYNPASDPANFNLVDPVERNTMSVPTGGWTAIRFKADNPGVWFLHCHFEVHTTWGLKMAFIVENGKGPEESILPPPKDLPKC</sequence>
<evidence type="ECO:0000256" key="5">
    <source>
        <dbReference type="ARBA" id="ARBA00012297"/>
    </source>
</evidence>